<keyword evidence="3" id="KW-1185">Reference proteome</keyword>
<comment type="caution">
    <text evidence="2">The sequence shown here is derived from an EMBL/GenBank/DDBJ whole genome shotgun (WGS) entry which is preliminary data.</text>
</comment>
<feature type="compositionally biased region" description="Acidic residues" evidence="1">
    <location>
        <begin position="82"/>
        <end position="94"/>
    </location>
</feature>
<name>A0AAW2ZBE5_9EUKA</name>
<dbReference type="AlphaFoldDB" id="A0AAW2ZBE5"/>
<dbReference type="EMBL" id="JAOPGA020001266">
    <property type="protein sequence ID" value="KAL0486785.1"/>
    <property type="molecule type" value="Genomic_DNA"/>
</dbReference>
<gene>
    <name evidence="2" type="ORF">AKO1_012125</name>
</gene>
<accession>A0AAW2ZBE5</accession>
<protein>
    <submittedName>
        <fullName evidence="2">Uncharacterized protein</fullName>
    </submittedName>
</protein>
<proteinExistence type="predicted"/>
<evidence type="ECO:0000256" key="1">
    <source>
        <dbReference type="SAM" id="MobiDB-lite"/>
    </source>
</evidence>
<feature type="region of interest" description="Disordered" evidence="1">
    <location>
        <begin position="80"/>
        <end position="106"/>
    </location>
</feature>
<evidence type="ECO:0000313" key="2">
    <source>
        <dbReference type="EMBL" id="KAL0486785.1"/>
    </source>
</evidence>
<dbReference type="Proteomes" id="UP001431209">
    <property type="component" value="Unassembled WGS sequence"/>
</dbReference>
<organism evidence="2 3">
    <name type="scientific">Acrasis kona</name>
    <dbReference type="NCBI Taxonomy" id="1008807"/>
    <lineage>
        <taxon>Eukaryota</taxon>
        <taxon>Discoba</taxon>
        <taxon>Heterolobosea</taxon>
        <taxon>Tetramitia</taxon>
        <taxon>Eutetramitia</taxon>
        <taxon>Acrasidae</taxon>
        <taxon>Acrasis</taxon>
    </lineage>
</organism>
<reference evidence="2 3" key="1">
    <citation type="submission" date="2024-03" db="EMBL/GenBank/DDBJ databases">
        <title>The Acrasis kona genome and developmental transcriptomes reveal deep origins of eukaryotic multicellular pathways.</title>
        <authorList>
            <person name="Sheikh S."/>
            <person name="Fu C.-J."/>
            <person name="Brown M.W."/>
            <person name="Baldauf S.L."/>
        </authorList>
    </citation>
    <scope>NUCLEOTIDE SEQUENCE [LARGE SCALE GENOMIC DNA]</scope>
    <source>
        <strain evidence="2 3">ATCC MYA-3509</strain>
    </source>
</reference>
<sequence length="106" mass="12583">MEQLQDYVKLIQCIDNLNKQKAQMLKDVDKIKKHQKKETNDRLLIVKQNVEQIPKIDLLIYEEFTSNKNPGAKRKRVFELDFSSDESDPDEYEPETNKQKKTRSSI</sequence>
<evidence type="ECO:0000313" key="3">
    <source>
        <dbReference type="Proteomes" id="UP001431209"/>
    </source>
</evidence>